<dbReference type="Proteomes" id="UP000829291">
    <property type="component" value="Chromosome 1"/>
</dbReference>
<evidence type="ECO:0000313" key="3">
    <source>
        <dbReference type="RefSeq" id="XP_015518606.2"/>
    </source>
</evidence>
<name>A0A6J0BUQ6_NEOLC</name>
<accession>A0A6J0BUQ6</accession>
<dbReference type="RefSeq" id="XP_046585700.1">
    <property type="nucleotide sequence ID" value="XM_046729744.1"/>
</dbReference>
<proteinExistence type="predicted"/>
<gene>
    <name evidence="3 4 5" type="primary">LOC107223441</name>
</gene>
<dbReference type="GeneID" id="107223441"/>
<evidence type="ECO:0000313" key="4">
    <source>
        <dbReference type="RefSeq" id="XP_046585699.1"/>
    </source>
</evidence>
<dbReference type="InParanoid" id="A0A6J0BUQ6"/>
<organism evidence="2 3">
    <name type="scientific">Neodiprion lecontei</name>
    <name type="common">Redheaded pine sawfly</name>
    <dbReference type="NCBI Taxonomy" id="441921"/>
    <lineage>
        <taxon>Eukaryota</taxon>
        <taxon>Metazoa</taxon>
        <taxon>Ecdysozoa</taxon>
        <taxon>Arthropoda</taxon>
        <taxon>Hexapoda</taxon>
        <taxon>Insecta</taxon>
        <taxon>Pterygota</taxon>
        <taxon>Neoptera</taxon>
        <taxon>Endopterygota</taxon>
        <taxon>Hymenoptera</taxon>
        <taxon>Tenthredinoidea</taxon>
        <taxon>Diprionidae</taxon>
        <taxon>Diprioninae</taxon>
        <taxon>Neodiprion</taxon>
    </lineage>
</organism>
<evidence type="ECO:0000313" key="5">
    <source>
        <dbReference type="RefSeq" id="XP_046585700.1"/>
    </source>
</evidence>
<feature type="region of interest" description="Disordered" evidence="1">
    <location>
        <begin position="138"/>
        <end position="159"/>
    </location>
</feature>
<protein>
    <submittedName>
        <fullName evidence="3 4">Uncharacterized protein LOC107223441 isoform X1</fullName>
    </submittedName>
</protein>
<sequence length="159" mass="17900">MDDYSRMRPHPRRITVRLESLVTERRGSPRDAAASGVRTTGVASALRLNSKPRSGPGGPTLFRVHGGLGTRLVTRWAFGPRNLFNFGRIGRRCSSLCRKVEINRDQGADKTERRSFERTKCRAVTSWVNAAWRKATGFNKASRKAKETRNTGVRSQEEN</sequence>
<reference evidence="3 4" key="1">
    <citation type="submission" date="2025-05" db="UniProtKB">
        <authorList>
            <consortium name="RefSeq"/>
        </authorList>
    </citation>
    <scope>IDENTIFICATION</scope>
    <source>
        <tissue evidence="3 4">Thorax and Abdomen</tissue>
    </source>
</reference>
<dbReference type="OrthoDB" id="10585750at2759"/>
<dbReference type="KEGG" id="nlo:107223441"/>
<dbReference type="RefSeq" id="XP_015518606.2">
    <property type="nucleotide sequence ID" value="XM_015663120.2"/>
</dbReference>
<keyword evidence="2" id="KW-1185">Reference proteome</keyword>
<dbReference type="AlphaFoldDB" id="A0A6J0BUQ6"/>
<dbReference type="RefSeq" id="XP_046585699.1">
    <property type="nucleotide sequence ID" value="XM_046729743.1"/>
</dbReference>
<evidence type="ECO:0000256" key="1">
    <source>
        <dbReference type="SAM" id="MobiDB-lite"/>
    </source>
</evidence>
<feature type="compositionally biased region" description="Basic and acidic residues" evidence="1">
    <location>
        <begin position="144"/>
        <end position="159"/>
    </location>
</feature>
<evidence type="ECO:0000313" key="2">
    <source>
        <dbReference type="Proteomes" id="UP000829291"/>
    </source>
</evidence>